<feature type="binding site" evidence="9">
    <location>
        <position position="327"/>
    </location>
    <ligand>
        <name>substrate</name>
    </ligand>
</feature>
<accession>A0A7Y6I1U2</accession>
<dbReference type="InterPro" id="IPR014026">
    <property type="entry name" value="UDP-Glc/GDP-Man_DH_dimer"/>
</dbReference>
<feature type="domain" description="UDP-glucose/GDP-mannose dehydrogenase C-terminal" evidence="11">
    <location>
        <begin position="320"/>
        <end position="421"/>
    </location>
</feature>
<dbReference type="InterPro" id="IPR014027">
    <property type="entry name" value="UDP-Glc/GDP-Man_DH_C"/>
</dbReference>
<dbReference type="InterPro" id="IPR008927">
    <property type="entry name" value="6-PGluconate_DH-like_C_sf"/>
</dbReference>
<feature type="binding site" evidence="9">
    <location>
        <begin position="155"/>
        <end position="158"/>
    </location>
    <ligand>
        <name>substrate</name>
    </ligand>
</feature>
<evidence type="ECO:0000256" key="10">
    <source>
        <dbReference type="PIRSR" id="PIRSR500134-3"/>
    </source>
</evidence>
<feature type="active site" description="Nucleophile" evidence="8">
    <location>
        <position position="264"/>
    </location>
</feature>
<dbReference type="PIRSF" id="PIRSF500134">
    <property type="entry name" value="UDPglc_DH_bac"/>
    <property type="match status" value="1"/>
</dbReference>
<dbReference type="Proteomes" id="UP000586042">
    <property type="component" value="Unassembled WGS sequence"/>
</dbReference>
<evidence type="ECO:0000256" key="6">
    <source>
        <dbReference type="ARBA" id="ARBA00047473"/>
    </source>
</evidence>
<keyword evidence="4 7" id="KW-0560">Oxidoreductase</keyword>
<dbReference type="GO" id="GO:0000271">
    <property type="term" value="P:polysaccharide biosynthetic process"/>
    <property type="evidence" value="ECO:0007669"/>
    <property type="project" value="InterPro"/>
</dbReference>
<evidence type="ECO:0000256" key="7">
    <source>
        <dbReference type="PIRNR" id="PIRNR000124"/>
    </source>
</evidence>
<evidence type="ECO:0000256" key="5">
    <source>
        <dbReference type="ARBA" id="ARBA00023027"/>
    </source>
</evidence>
<evidence type="ECO:0000256" key="8">
    <source>
        <dbReference type="PIRSR" id="PIRSR500134-1"/>
    </source>
</evidence>
<dbReference type="SUPFAM" id="SSF48179">
    <property type="entry name" value="6-phosphogluconate dehydrogenase C-terminal domain-like"/>
    <property type="match status" value="1"/>
</dbReference>
<feature type="binding site" evidence="10">
    <location>
        <position position="124"/>
    </location>
    <ligand>
        <name>NAD(+)</name>
        <dbReference type="ChEBI" id="CHEBI:57540"/>
    </ligand>
</feature>
<evidence type="ECO:0000256" key="9">
    <source>
        <dbReference type="PIRSR" id="PIRSR500134-2"/>
    </source>
</evidence>
<dbReference type="GO" id="GO:0006065">
    <property type="term" value="P:UDP-glucuronate biosynthetic process"/>
    <property type="evidence" value="ECO:0007669"/>
    <property type="project" value="UniProtKB-UniPathway"/>
</dbReference>
<dbReference type="NCBIfam" id="TIGR03026">
    <property type="entry name" value="NDP-sugDHase"/>
    <property type="match status" value="1"/>
</dbReference>
<dbReference type="Gene3D" id="1.20.5.100">
    <property type="entry name" value="Cytochrome c1, transmembrane anchor, C-terminal"/>
    <property type="match status" value="1"/>
</dbReference>
<feature type="binding site" evidence="10">
    <location>
        <position position="158"/>
    </location>
    <ligand>
        <name>NAD(+)</name>
        <dbReference type="ChEBI" id="CHEBI:57540"/>
    </ligand>
</feature>
<feature type="binding site" evidence="9">
    <location>
        <position position="208"/>
    </location>
    <ligand>
        <name>substrate</name>
    </ligand>
</feature>
<dbReference type="UniPathway" id="UPA00038">
    <property type="reaction ID" value="UER00491"/>
</dbReference>
<dbReference type="Pfam" id="PF03720">
    <property type="entry name" value="UDPG_MGDP_dh_C"/>
    <property type="match status" value="1"/>
</dbReference>
<keyword evidence="13" id="KW-1185">Reference proteome</keyword>
<evidence type="ECO:0000256" key="4">
    <source>
        <dbReference type="ARBA" id="ARBA00023002"/>
    </source>
</evidence>
<protein>
    <recommendedName>
        <fullName evidence="3 7">UDP-glucose 6-dehydrogenase</fullName>
        <ecNumber evidence="3 7">1.1.1.22</ecNumber>
    </recommendedName>
</protein>
<name>A0A7Y6I1U2_9ACTN</name>
<dbReference type="GO" id="GO:0003979">
    <property type="term" value="F:UDP-glucose 6-dehydrogenase activity"/>
    <property type="evidence" value="ECO:0007669"/>
    <property type="project" value="UniProtKB-EC"/>
</dbReference>
<sequence length="437" mass="47235">MPYRLTVIGTGYLGITHAACMADLGFDVLGLDIDADKIDRLNNGELPIHEPGLEPVLRRGLDSGRLRFTTSYEEIAEFGDVHFICVGTPQKRGEYAADVSYMDAAIDSLAPLLNRECLVVGKSTVPVGTAGRLADRLARLAPAGVQAELAWNPEFLREGFAVQDTLKPDRIVIGVRSERAEKVLREVYEPLGEVPMVVTDFATSELVKTAANAFLATKISFINAMAEVCEAAHADVKQLSEALAYDDRIGGRFLNAGLGFGGGCLPKDIRAFMARAGELGADQALTFLREVDAINMRRRARMVDLARELAGGSFHGCTVGVLGAAFKPNSDDIRDSPALDVAVTIGHQGGRVTVYDPIALDNARKAHPELSYGESALEAVRGAHVVLLLTEWQEFVELDPEELGAAVATRRIVDGRNALNAEAWRSAGWHYRALGRP</sequence>
<dbReference type="GO" id="GO:0051287">
    <property type="term" value="F:NAD binding"/>
    <property type="evidence" value="ECO:0007669"/>
    <property type="project" value="InterPro"/>
</dbReference>
<organism evidence="12 13">
    <name type="scientific">Nonomuraea montanisoli</name>
    <dbReference type="NCBI Taxonomy" id="2741721"/>
    <lineage>
        <taxon>Bacteria</taxon>
        <taxon>Bacillati</taxon>
        <taxon>Actinomycetota</taxon>
        <taxon>Actinomycetes</taxon>
        <taxon>Streptosporangiales</taxon>
        <taxon>Streptosporangiaceae</taxon>
        <taxon>Nonomuraea</taxon>
    </lineage>
</organism>
<dbReference type="InterPro" id="IPR001732">
    <property type="entry name" value="UDP-Glc/GDP-Man_DH_N"/>
</dbReference>
<dbReference type="EMBL" id="JABWGN010000001">
    <property type="protein sequence ID" value="NUW30163.1"/>
    <property type="molecule type" value="Genomic_DNA"/>
</dbReference>
<dbReference type="Gene3D" id="3.40.50.720">
    <property type="entry name" value="NAD(P)-binding Rossmann-like Domain"/>
    <property type="match status" value="2"/>
</dbReference>
<evidence type="ECO:0000256" key="3">
    <source>
        <dbReference type="ARBA" id="ARBA00012954"/>
    </source>
</evidence>
<gene>
    <name evidence="12" type="ORF">HTZ77_01780</name>
</gene>
<evidence type="ECO:0000313" key="13">
    <source>
        <dbReference type="Proteomes" id="UP000586042"/>
    </source>
</evidence>
<feature type="binding site" evidence="10">
    <location>
        <position position="37"/>
    </location>
    <ligand>
        <name>NAD(+)</name>
        <dbReference type="ChEBI" id="CHEBI:57540"/>
    </ligand>
</feature>
<dbReference type="InterPro" id="IPR017476">
    <property type="entry name" value="UDP-Glc/GDP-Man"/>
</dbReference>
<evidence type="ECO:0000256" key="2">
    <source>
        <dbReference type="ARBA" id="ARBA00006601"/>
    </source>
</evidence>
<comment type="catalytic activity">
    <reaction evidence="6 7">
        <text>UDP-alpha-D-glucose + 2 NAD(+) + H2O = UDP-alpha-D-glucuronate + 2 NADH + 3 H(+)</text>
        <dbReference type="Rhea" id="RHEA:23596"/>
        <dbReference type="ChEBI" id="CHEBI:15377"/>
        <dbReference type="ChEBI" id="CHEBI:15378"/>
        <dbReference type="ChEBI" id="CHEBI:57540"/>
        <dbReference type="ChEBI" id="CHEBI:57945"/>
        <dbReference type="ChEBI" id="CHEBI:58052"/>
        <dbReference type="ChEBI" id="CHEBI:58885"/>
        <dbReference type="EC" id="1.1.1.22"/>
    </reaction>
</comment>
<dbReference type="InterPro" id="IPR028357">
    <property type="entry name" value="UDPglc_DH_bac"/>
</dbReference>
<dbReference type="SUPFAM" id="SSF52413">
    <property type="entry name" value="UDP-glucose/GDP-mannose dehydrogenase C-terminal domain"/>
    <property type="match status" value="1"/>
</dbReference>
<dbReference type="SMART" id="SM00984">
    <property type="entry name" value="UDPG_MGDP_dh_C"/>
    <property type="match status" value="1"/>
</dbReference>
<feature type="binding site" evidence="10">
    <location>
        <position position="267"/>
    </location>
    <ligand>
        <name>NAD(+)</name>
        <dbReference type="ChEBI" id="CHEBI:57540"/>
    </ligand>
</feature>
<dbReference type="PIRSF" id="PIRSF000124">
    <property type="entry name" value="UDPglc_GDPman_dh"/>
    <property type="match status" value="1"/>
</dbReference>
<comment type="caution">
    <text evidence="12">The sequence shown here is derived from an EMBL/GenBank/DDBJ whole genome shotgun (WGS) entry which is preliminary data.</text>
</comment>
<keyword evidence="5 7" id="KW-0520">NAD</keyword>
<feature type="binding site" evidence="10">
    <location>
        <position position="334"/>
    </location>
    <ligand>
        <name>NAD(+)</name>
        <dbReference type="ChEBI" id="CHEBI:57540"/>
    </ligand>
</feature>
<dbReference type="PANTHER" id="PTHR43750:SF3">
    <property type="entry name" value="UDP-GLUCOSE 6-DEHYDROGENASE TUAD"/>
    <property type="match status" value="1"/>
</dbReference>
<feature type="binding site" evidence="9">
    <location>
        <position position="261"/>
    </location>
    <ligand>
        <name>substrate</name>
    </ligand>
</feature>
<dbReference type="InterPro" id="IPR036220">
    <property type="entry name" value="UDP-Glc/GDP-Man_DH_C_sf"/>
</dbReference>
<dbReference type="Pfam" id="PF00984">
    <property type="entry name" value="UDPG_MGDP_dh"/>
    <property type="match status" value="1"/>
</dbReference>
<evidence type="ECO:0000256" key="1">
    <source>
        <dbReference type="ARBA" id="ARBA00004701"/>
    </source>
</evidence>
<reference evidence="12 13" key="1">
    <citation type="submission" date="2020-06" db="EMBL/GenBank/DDBJ databases">
        <title>Nonomuraea sp. SMC257, a novel actinomycete isolated from soil.</title>
        <authorList>
            <person name="Chanama M."/>
        </authorList>
    </citation>
    <scope>NUCLEOTIDE SEQUENCE [LARGE SCALE GENOMIC DNA]</scope>
    <source>
        <strain evidence="12 13">SMC257</strain>
    </source>
</reference>
<comment type="similarity">
    <text evidence="2 7">Belongs to the UDP-glucose/GDP-mannose dehydrogenase family.</text>
</comment>
<dbReference type="SUPFAM" id="SSF51735">
    <property type="entry name" value="NAD(P)-binding Rossmann-fold domains"/>
    <property type="match status" value="1"/>
</dbReference>
<comment type="pathway">
    <text evidence="1">Nucleotide-sugar biosynthesis; UDP-alpha-D-glucuronate biosynthesis; UDP-alpha-D-glucuronate from UDP-alpha-D-glucose: step 1/1.</text>
</comment>
<dbReference type="Pfam" id="PF03721">
    <property type="entry name" value="UDPG_MGDP_dh_N"/>
    <property type="match status" value="1"/>
</dbReference>
<dbReference type="InterPro" id="IPR036291">
    <property type="entry name" value="NAD(P)-bd_dom_sf"/>
</dbReference>
<proteinExistence type="inferred from homology"/>
<dbReference type="PANTHER" id="PTHR43750">
    <property type="entry name" value="UDP-GLUCOSE 6-DEHYDROGENASE TUAD"/>
    <property type="match status" value="1"/>
</dbReference>
<dbReference type="AlphaFoldDB" id="A0A7Y6I1U2"/>
<evidence type="ECO:0000259" key="11">
    <source>
        <dbReference type="SMART" id="SM00984"/>
    </source>
</evidence>
<feature type="binding site" evidence="10">
    <location>
        <position position="88"/>
    </location>
    <ligand>
        <name>NAD(+)</name>
        <dbReference type="ChEBI" id="CHEBI:57540"/>
    </ligand>
</feature>
<evidence type="ECO:0000313" key="12">
    <source>
        <dbReference type="EMBL" id="NUW30163.1"/>
    </source>
</evidence>
<feature type="binding site" evidence="10">
    <location>
        <position position="32"/>
    </location>
    <ligand>
        <name>NAD(+)</name>
        <dbReference type="ChEBI" id="CHEBI:57540"/>
    </ligand>
</feature>
<feature type="binding site" evidence="9">
    <location>
        <begin position="253"/>
        <end position="257"/>
    </location>
    <ligand>
        <name>substrate</name>
    </ligand>
</feature>
<dbReference type="EC" id="1.1.1.22" evidence="3 7"/>